<dbReference type="WBParaSite" id="jg4814">
    <property type="protein sequence ID" value="jg4814"/>
    <property type="gene ID" value="jg4814"/>
</dbReference>
<evidence type="ECO:0000313" key="3">
    <source>
        <dbReference type="WBParaSite" id="jg4814"/>
    </source>
</evidence>
<protein>
    <submittedName>
        <fullName evidence="3">Huntingtin</fullName>
    </submittedName>
</protein>
<accession>A0A915ECA2</accession>
<dbReference type="Pfam" id="PF24173">
    <property type="entry name" value="TPR_TTI1_N"/>
    <property type="match status" value="1"/>
</dbReference>
<name>A0A915ECA2_9BILA</name>
<dbReference type="AlphaFoldDB" id="A0A915ECA2"/>
<keyword evidence="2" id="KW-1185">Reference proteome</keyword>
<dbReference type="InterPro" id="IPR057566">
    <property type="entry name" value="TPR_TTI1_N"/>
</dbReference>
<evidence type="ECO:0000313" key="2">
    <source>
        <dbReference type="Proteomes" id="UP000887574"/>
    </source>
</evidence>
<dbReference type="Proteomes" id="UP000887574">
    <property type="component" value="Unplaced"/>
</dbReference>
<proteinExistence type="predicted"/>
<evidence type="ECO:0000259" key="1">
    <source>
        <dbReference type="Pfam" id="PF24173"/>
    </source>
</evidence>
<feature type="domain" description="TTI1 N-terminal TPR" evidence="1">
    <location>
        <begin position="46"/>
        <end position="225"/>
    </location>
</feature>
<sequence>MNCVSIILLGFPDVAFNMVSDGAIPSQIPYRTICFQRFSRCSSRSENVIMHSNNLKQVLDSLYEMVVAITLHTECRENFFSHQTRPAFGHMVSLLLEIFGDYTRDTSIRMNAARILKKTTEVNLKQVSADSLALVLPGFFAKCQRIAIDNVNTTVPYQIPQTAVLLISQIIRSTMCTSVKVEEVVADPESGTDVEKLAALPNFQLQIQRDSKWLEMATSKLLPQLSPLWLCCVSTTLTISVFPL</sequence>
<reference evidence="3" key="1">
    <citation type="submission" date="2022-11" db="UniProtKB">
        <authorList>
            <consortium name="WormBaseParasite"/>
        </authorList>
    </citation>
    <scope>IDENTIFICATION</scope>
</reference>
<organism evidence="2 3">
    <name type="scientific">Ditylenchus dipsaci</name>
    <dbReference type="NCBI Taxonomy" id="166011"/>
    <lineage>
        <taxon>Eukaryota</taxon>
        <taxon>Metazoa</taxon>
        <taxon>Ecdysozoa</taxon>
        <taxon>Nematoda</taxon>
        <taxon>Chromadorea</taxon>
        <taxon>Rhabditida</taxon>
        <taxon>Tylenchina</taxon>
        <taxon>Tylenchomorpha</taxon>
        <taxon>Sphaerularioidea</taxon>
        <taxon>Anguinidae</taxon>
        <taxon>Anguininae</taxon>
        <taxon>Ditylenchus</taxon>
    </lineage>
</organism>